<organism evidence="13 14">
    <name type="scientific">Candidatus [Bacteroides] periocalifornicus</name>
    <dbReference type="NCBI Taxonomy" id="1702214"/>
    <lineage>
        <taxon>Bacteria</taxon>
        <taxon>Pseudomonadati</taxon>
        <taxon>Bacteroidota</taxon>
    </lineage>
</organism>
<evidence type="ECO:0000256" key="11">
    <source>
        <dbReference type="RuleBase" id="RU362081"/>
    </source>
</evidence>
<dbReference type="SUPFAM" id="SSF81653">
    <property type="entry name" value="Calcium ATPase, transduction domain A"/>
    <property type="match status" value="1"/>
</dbReference>
<dbReference type="Proteomes" id="UP000054172">
    <property type="component" value="Unassembled WGS sequence"/>
</dbReference>
<evidence type="ECO:0000256" key="4">
    <source>
        <dbReference type="ARBA" id="ARBA00022692"/>
    </source>
</evidence>
<dbReference type="SUPFAM" id="SSF56784">
    <property type="entry name" value="HAD-like"/>
    <property type="match status" value="1"/>
</dbReference>
<dbReference type="SFLD" id="SFLDF00027">
    <property type="entry name" value="p-type_atpase"/>
    <property type="match status" value="1"/>
</dbReference>
<keyword evidence="10 11" id="KW-0472">Membrane</keyword>
<dbReference type="PANTHER" id="PTHR43520:SF8">
    <property type="entry name" value="P-TYPE CU(+) TRANSPORTER"/>
    <property type="match status" value="1"/>
</dbReference>
<evidence type="ECO:0000256" key="6">
    <source>
        <dbReference type="ARBA" id="ARBA00022741"/>
    </source>
</evidence>
<evidence type="ECO:0000256" key="3">
    <source>
        <dbReference type="ARBA" id="ARBA00022475"/>
    </source>
</evidence>
<dbReference type="CDD" id="cd00371">
    <property type="entry name" value="HMA"/>
    <property type="match status" value="1"/>
</dbReference>
<dbReference type="InterPro" id="IPR017969">
    <property type="entry name" value="Heavy-metal-associated_CS"/>
</dbReference>
<dbReference type="Gene3D" id="3.30.70.100">
    <property type="match status" value="1"/>
</dbReference>
<dbReference type="Gene3D" id="3.40.50.1000">
    <property type="entry name" value="HAD superfamily/HAD-like"/>
    <property type="match status" value="1"/>
</dbReference>
<comment type="caution">
    <text evidence="13">The sequence shown here is derived from an EMBL/GenBank/DDBJ whole genome shotgun (WGS) entry which is preliminary data.</text>
</comment>
<dbReference type="InterPro" id="IPR023214">
    <property type="entry name" value="HAD_sf"/>
</dbReference>
<dbReference type="PROSITE" id="PS01047">
    <property type="entry name" value="HMA_1"/>
    <property type="match status" value="1"/>
</dbReference>
<dbReference type="Gene3D" id="3.40.1110.10">
    <property type="entry name" value="Calcium-transporting ATPase, cytoplasmic domain N"/>
    <property type="match status" value="1"/>
</dbReference>
<evidence type="ECO:0000256" key="1">
    <source>
        <dbReference type="ARBA" id="ARBA00004651"/>
    </source>
</evidence>
<feature type="transmembrane region" description="Helical" evidence="11">
    <location>
        <begin position="182"/>
        <end position="202"/>
    </location>
</feature>
<feature type="transmembrane region" description="Helical" evidence="11">
    <location>
        <begin position="158"/>
        <end position="176"/>
    </location>
</feature>
<dbReference type="CDD" id="cd02094">
    <property type="entry name" value="P-type_ATPase_Cu-like"/>
    <property type="match status" value="1"/>
</dbReference>
<dbReference type="InterPro" id="IPR027256">
    <property type="entry name" value="P-typ_ATPase_IB"/>
</dbReference>
<dbReference type="InterPro" id="IPR023299">
    <property type="entry name" value="ATPase_P-typ_cyto_dom_N"/>
</dbReference>
<dbReference type="PANTHER" id="PTHR43520">
    <property type="entry name" value="ATP7, ISOFORM B"/>
    <property type="match status" value="1"/>
</dbReference>
<dbReference type="PROSITE" id="PS50846">
    <property type="entry name" value="HMA_2"/>
    <property type="match status" value="1"/>
</dbReference>
<dbReference type="InterPro" id="IPR059000">
    <property type="entry name" value="ATPase_P-type_domA"/>
</dbReference>
<dbReference type="Gene3D" id="2.70.150.10">
    <property type="entry name" value="Calcium-transporting ATPase, cytoplasmic transduction domain A"/>
    <property type="match status" value="1"/>
</dbReference>
<dbReference type="SUPFAM" id="SSF81665">
    <property type="entry name" value="Calcium ATPase, transmembrane domain M"/>
    <property type="match status" value="1"/>
</dbReference>
<keyword evidence="14" id="KW-1185">Reference proteome</keyword>
<sequence>MATERHIYPVEGMSCAACSASVESVLLHTPGVEQAGVNLANATAWVVFDPSAVDPDTLRQRVRAVGFDLRTDQEYSPLAMQRRRSQEARQMLRRFIAAAIGAALAMWLQMQMGHSLGGRIAVAVIAGLVVFGPGWLFHRKAFALLRHGGANMDTLVSLSATISFVYSLCMLIRYGSTLASPHSLYFDSAAMIVAFILLGKWLESLAKAKTSGAIEQLMGYQPNTAHRVEDAGVEEVALEQVQVGDRLLVRPGERLPVDGEVYEGQSTVDESTITGEPEPVLKVHGEHVYAGTMNQQGAIYITACGIGAESVLGRIVRQVEEAQGSKAPVQALADRVAAVFVPVVLGIAIITLAAWLLAGGVGMWNQALLAAVTVLAVACPCALGLATPTAMMVAIGRAAKSNVLVKDAQGLQLAGEVRTVLLDKTGTLTEGHPMVAEVAWHAPEAEQGRIRTLAATLEGLANHPLSEPIITWAATDSRAAVQDVESIPGYGIFARSAETSVWICSPRAAKEKGVGLEAISKELDDFEERGRTVVLYLESGSGGRMEPRLLLGLSDRVKTSAKEAMARLRGMGIHTVMLSGDRQRSVDRVVQEVGLDEGHGELLPQQKEDWLAQERRGGVRVCMVGDGVNDSQALARADVGIAMGKGADVAMSVATITLATDNLAAIPWILSLSRSTMRIVRENLFWAFFYNLLTIPVAAGALYPLWGIQFDPMYAALAMAFSSVTVVLNSLRLGHGKGI</sequence>
<dbReference type="InterPro" id="IPR044492">
    <property type="entry name" value="P_typ_ATPase_HD_dom"/>
</dbReference>
<feature type="transmembrane region" description="Helical" evidence="11">
    <location>
        <begin position="364"/>
        <end position="387"/>
    </location>
</feature>
<keyword evidence="8" id="KW-1278">Translocase</keyword>
<dbReference type="InterPro" id="IPR036163">
    <property type="entry name" value="HMA_dom_sf"/>
</dbReference>
<keyword evidence="9 11" id="KW-1133">Transmembrane helix</keyword>
<evidence type="ECO:0000313" key="13">
    <source>
        <dbReference type="EMBL" id="KQM08782.1"/>
    </source>
</evidence>
<feature type="transmembrane region" description="Helical" evidence="11">
    <location>
        <begin position="712"/>
        <end position="731"/>
    </location>
</feature>
<comment type="similarity">
    <text evidence="2 11">Belongs to the cation transport ATPase (P-type) (TC 3.A.3) family. Type IB subfamily.</text>
</comment>
<proteinExistence type="inferred from homology"/>
<dbReference type="InterPro" id="IPR036412">
    <property type="entry name" value="HAD-like_sf"/>
</dbReference>
<evidence type="ECO:0000256" key="8">
    <source>
        <dbReference type="ARBA" id="ARBA00022967"/>
    </source>
</evidence>
<dbReference type="GO" id="GO:0005886">
    <property type="term" value="C:plasma membrane"/>
    <property type="evidence" value="ECO:0007669"/>
    <property type="project" value="UniProtKB-SubCell"/>
</dbReference>
<dbReference type="GO" id="GO:0043682">
    <property type="term" value="F:P-type divalent copper transporter activity"/>
    <property type="evidence" value="ECO:0007669"/>
    <property type="project" value="TreeGrafter"/>
</dbReference>
<feature type="domain" description="HMA" evidence="12">
    <location>
        <begin position="4"/>
        <end position="70"/>
    </location>
</feature>
<dbReference type="AlphaFoldDB" id="A0A0Q4AXS0"/>
<feature type="transmembrane region" description="Helical" evidence="11">
    <location>
        <begin position="116"/>
        <end position="137"/>
    </location>
</feature>
<dbReference type="InterPro" id="IPR001757">
    <property type="entry name" value="P_typ_ATPase"/>
</dbReference>
<dbReference type="FunFam" id="2.70.150.10:FF:000020">
    <property type="entry name" value="Copper-exporting P-type ATPase A"/>
    <property type="match status" value="1"/>
</dbReference>
<dbReference type="Pfam" id="PF00702">
    <property type="entry name" value="Hydrolase"/>
    <property type="match status" value="1"/>
</dbReference>
<dbReference type="NCBIfam" id="TIGR01525">
    <property type="entry name" value="ATPase-IB_hvy"/>
    <property type="match status" value="1"/>
</dbReference>
<dbReference type="GO" id="GO:0005524">
    <property type="term" value="F:ATP binding"/>
    <property type="evidence" value="ECO:0007669"/>
    <property type="project" value="UniProtKB-UniRule"/>
</dbReference>
<keyword evidence="4 11" id="KW-0812">Transmembrane</keyword>
<dbReference type="SFLD" id="SFLDG00002">
    <property type="entry name" value="C1.7:_P-type_atpase_like"/>
    <property type="match status" value="1"/>
</dbReference>
<dbReference type="PROSITE" id="PS00154">
    <property type="entry name" value="ATPASE_E1_E2"/>
    <property type="match status" value="1"/>
</dbReference>
<dbReference type="GO" id="GO:0005507">
    <property type="term" value="F:copper ion binding"/>
    <property type="evidence" value="ECO:0007669"/>
    <property type="project" value="TreeGrafter"/>
</dbReference>
<dbReference type="InterPro" id="IPR008250">
    <property type="entry name" value="ATPase_P-typ_transduc_dom_A_sf"/>
</dbReference>
<feature type="transmembrane region" description="Helical" evidence="11">
    <location>
        <begin position="336"/>
        <end position="358"/>
    </location>
</feature>
<dbReference type="GO" id="GO:0016887">
    <property type="term" value="F:ATP hydrolysis activity"/>
    <property type="evidence" value="ECO:0007669"/>
    <property type="project" value="InterPro"/>
</dbReference>
<evidence type="ECO:0000256" key="2">
    <source>
        <dbReference type="ARBA" id="ARBA00006024"/>
    </source>
</evidence>
<protein>
    <recommendedName>
        <fullName evidence="12">HMA domain-containing protein</fullName>
    </recommendedName>
</protein>
<dbReference type="InterPro" id="IPR018303">
    <property type="entry name" value="ATPase_P-typ_P_site"/>
</dbReference>
<dbReference type="STRING" id="1702214.AL399_05450"/>
<keyword evidence="6 11" id="KW-0547">Nucleotide-binding</keyword>
<dbReference type="PRINTS" id="PR00943">
    <property type="entry name" value="CUATPASE"/>
</dbReference>
<dbReference type="FunFam" id="3.30.70.100:FF:000001">
    <property type="entry name" value="ATPase copper transporting beta"/>
    <property type="match status" value="1"/>
</dbReference>
<keyword evidence="3 11" id="KW-1003">Cell membrane</keyword>
<feature type="transmembrane region" description="Helical" evidence="11">
    <location>
        <begin position="684"/>
        <end position="706"/>
    </location>
</feature>
<dbReference type="NCBIfam" id="TIGR01494">
    <property type="entry name" value="ATPase_P-type"/>
    <property type="match status" value="1"/>
</dbReference>
<dbReference type="Pfam" id="PF00122">
    <property type="entry name" value="E1-E2_ATPase"/>
    <property type="match status" value="1"/>
</dbReference>
<dbReference type="PATRIC" id="fig|1702214.3.peg.41"/>
<dbReference type="SUPFAM" id="SSF55008">
    <property type="entry name" value="HMA, heavy metal-associated domain"/>
    <property type="match status" value="1"/>
</dbReference>
<comment type="subcellular location">
    <subcellularLocation>
        <location evidence="1">Cell membrane</location>
        <topology evidence="1">Multi-pass membrane protein</topology>
    </subcellularLocation>
</comment>
<dbReference type="PRINTS" id="PR00119">
    <property type="entry name" value="CATATPASE"/>
</dbReference>
<evidence type="ECO:0000256" key="10">
    <source>
        <dbReference type="ARBA" id="ARBA00023136"/>
    </source>
</evidence>
<dbReference type="EMBL" id="LIIK01000022">
    <property type="protein sequence ID" value="KQM08782.1"/>
    <property type="molecule type" value="Genomic_DNA"/>
</dbReference>
<keyword evidence="7 11" id="KW-0067">ATP-binding</keyword>
<evidence type="ECO:0000313" key="14">
    <source>
        <dbReference type="Proteomes" id="UP000054172"/>
    </source>
</evidence>
<dbReference type="InterPro" id="IPR023298">
    <property type="entry name" value="ATPase_P-typ_TM_dom_sf"/>
</dbReference>
<dbReference type="Pfam" id="PF00403">
    <property type="entry name" value="HMA"/>
    <property type="match status" value="1"/>
</dbReference>
<gene>
    <name evidence="13" type="ORF">AL399_05450</name>
</gene>
<dbReference type="GO" id="GO:0060003">
    <property type="term" value="P:copper ion export"/>
    <property type="evidence" value="ECO:0007669"/>
    <property type="project" value="UniProtKB-ARBA"/>
</dbReference>
<dbReference type="PROSITE" id="PS01229">
    <property type="entry name" value="COF_2"/>
    <property type="match status" value="1"/>
</dbReference>
<evidence type="ECO:0000256" key="5">
    <source>
        <dbReference type="ARBA" id="ARBA00022723"/>
    </source>
</evidence>
<dbReference type="GO" id="GO:0055070">
    <property type="term" value="P:copper ion homeostasis"/>
    <property type="evidence" value="ECO:0007669"/>
    <property type="project" value="TreeGrafter"/>
</dbReference>
<dbReference type="SFLD" id="SFLDS00003">
    <property type="entry name" value="Haloacid_Dehalogenase"/>
    <property type="match status" value="1"/>
</dbReference>
<evidence type="ECO:0000256" key="9">
    <source>
        <dbReference type="ARBA" id="ARBA00022989"/>
    </source>
</evidence>
<keyword evidence="5 11" id="KW-0479">Metal-binding</keyword>
<dbReference type="InterPro" id="IPR006121">
    <property type="entry name" value="HMA_dom"/>
</dbReference>
<accession>A0A0Q4AXS0</accession>
<feature type="transmembrane region" description="Helical" evidence="11">
    <location>
        <begin position="91"/>
        <end position="110"/>
    </location>
</feature>
<reference evidence="13" key="1">
    <citation type="submission" date="2015-08" db="EMBL/GenBank/DDBJ databases">
        <title>Candidatus Bacteriodes Periocalifornicus.</title>
        <authorList>
            <person name="McLean J.S."/>
            <person name="Kelley S."/>
        </authorList>
    </citation>
    <scope>NUCLEOTIDE SEQUENCE [LARGE SCALE GENOMIC DNA]</scope>
    <source>
        <strain evidence="13">12B</strain>
    </source>
</reference>
<name>A0A0Q4AXS0_9BACT</name>
<evidence type="ECO:0000259" key="12">
    <source>
        <dbReference type="PROSITE" id="PS50846"/>
    </source>
</evidence>
<evidence type="ECO:0000256" key="7">
    <source>
        <dbReference type="ARBA" id="ARBA00022840"/>
    </source>
</evidence>
<dbReference type="NCBIfam" id="TIGR01511">
    <property type="entry name" value="ATPase-IB1_Cu"/>
    <property type="match status" value="1"/>
</dbReference>